<dbReference type="Gene3D" id="3.40.630.30">
    <property type="match status" value="1"/>
</dbReference>
<dbReference type="SUPFAM" id="SSF55729">
    <property type="entry name" value="Acyl-CoA N-acyltransferases (Nat)"/>
    <property type="match status" value="1"/>
</dbReference>
<comment type="caution">
    <text evidence="4">The sequence shown here is derived from an EMBL/GenBank/DDBJ whole genome shotgun (WGS) entry which is preliminary data.</text>
</comment>
<dbReference type="InterPro" id="IPR050832">
    <property type="entry name" value="Bact_Acetyltransf"/>
</dbReference>
<dbReference type="Pfam" id="PF00583">
    <property type="entry name" value="Acetyltransf_1"/>
    <property type="match status" value="1"/>
</dbReference>
<name>A0ABP4QLJ3_9ACTN</name>
<dbReference type="InterPro" id="IPR000182">
    <property type="entry name" value="GNAT_dom"/>
</dbReference>
<sequence length="169" mass="18042">MPAPGRSAFAAAIDKTGGQIPLPHGHGVVLIATTVGAAGAGPDPCQVAGMLYKCPPIRFIDECADEGDTVQRGLTRLLAEIELLAVAPHARMQGIGGALLSEAEQMARTRGGRLLYAKVRDADRPVVRWYRRRGYRPLAWGETVDVVVARRRVGFAAGADGFRVMIKAL</sequence>
<feature type="domain" description="N-acetyltransferase" evidence="3">
    <location>
        <begin position="79"/>
        <end position="153"/>
    </location>
</feature>
<evidence type="ECO:0000259" key="3">
    <source>
        <dbReference type="PROSITE" id="PS51186"/>
    </source>
</evidence>
<dbReference type="CDD" id="cd04301">
    <property type="entry name" value="NAT_SF"/>
    <property type="match status" value="1"/>
</dbReference>
<gene>
    <name evidence="4" type="ORF">GCM10009733_006650</name>
</gene>
<keyword evidence="1" id="KW-0808">Transferase</keyword>
<dbReference type="PANTHER" id="PTHR43877">
    <property type="entry name" value="AMINOALKYLPHOSPHONATE N-ACETYLTRANSFERASE-RELATED-RELATED"/>
    <property type="match status" value="1"/>
</dbReference>
<protein>
    <recommendedName>
        <fullName evidence="3">N-acetyltransferase domain-containing protein</fullName>
    </recommendedName>
</protein>
<accession>A0ABP4QLJ3</accession>
<keyword evidence="5" id="KW-1185">Reference proteome</keyword>
<dbReference type="Proteomes" id="UP001500064">
    <property type="component" value="Unassembled WGS sequence"/>
</dbReference>
<organism evidence="4 5">
    <name type="scientific">Nonomuraea maheshkhaliensis</name>
    <dbReference type="NCBI Taxonomy" id="419590"/>
    <lineage>
        <taxon>Bacteria</taxon>
        <taxon>Bacillati</taxon>
        <taxon>Actinomycetota</taxon>
        <taxon>Actinomycetes</taxon>
        <taxon>Streptosporangiales</taxon>
        <taxon>Streptosporangiaceae</taxon>
        <taxon>Nonomuraea</taxon>
    </lineage>
</organism>
<evidence type="ECO:0000256" key="2">
    <source>
        <dbReference type="ARBA" id="ARBA00023315"/>
    </source>
</evidence>
<evidence type="ECO:0000256" key="1">
    <source>
        <dbReference type="ARBA" id="ARBA00022679"/>
    </source>
</evidence>
<proteinExistence type="predicted"/>
<evidence type="ECO:0000313" key="5">
    <source>
        <dbReference type="Proteomes" id="UP001500064"/>
    </source>
</evidence>
<keyword evidence="2" id="KW-0012">Acyltransferase</keyword>
<evidence type="ECO:0000313" key="4">
    <source>
        <dbReference type="EMBL" id="GAA1613227.1"/>
    </source>
</evidence>
<dbReference type="PROSITE" id="PS51186">
    <property type="entry name" value="GNAT"/>
    <property type="match status" value="1"/>
</dbReference>
<dbReference type="EMBL" id="BAAAMU010000003">
    <property type="protein sequence ID" value="GAA1613227.1"/>
    <property type="molecule type" value="Genomic_DNA"/>
</dbReference>
<reference evidence="5" key="1">
    <citation type="journal article" date="2019" name="Int. J. Syst. Evol. Microbiol.">
        <title>The Global Catalogue of Microorganisms (GCM) 10K type strain sequencing project: providing services to taxonomists for standard genome sequencing and annotation.</title>
        <authorList>
            <consortium name="The Broad Institute Genomics Platform"/>
            <consortium name="The Broad Institute Genome Sequencing Center for Infectious Disease"/>
            <person name="Wu L."/>
            <person name="Ma J."/>
        </authorList>
    </citation>
    <scope>NUCLEOTIDE SEQUENCE [LARGE SCALE GENOMIC DNA]</scope>
    <source>
        <strain evidence="5">JCM 13929</strain>
    </source>
</reference>
<dbReference type="InterPro" id="IPR016181">
    <property type="entry name" value="Acyl_CoA_acyltransferase"/>
</dbReference>